<evidence type="ECO:0000256" key="6">
    <source>
        <dbReference type="RuleBase" id="RU004168"/>
    </source>
</evidence>
<dbReference type="Pfam" id="PF00708">
    <property type="entry name" value="Acylphosphatase"/>
    <property type="match status" value="1"/>
</dbReference>
<evidence type="ECO:0000313" key="8">
    <source>
        <dbReference type="EMBL" id="KAK9510941.1"/>
    </source>
</evidence>
<dbReference type="PANTHER" id="PTHR10029:SF3">
    <property type="entry name" value="ACYLPHOSPHATASE-RELATED"/>
    <property type="match status" value="1"/>
</dbReference>
<proteinExistence type="inferred from homology"/>
<evidence type="ECO:0000256" key="2">
    <source>
        <dbReference type="ARBA" id="ARBA00012150"/>
    </source>
</evidence>
<evidence type="ECO:0000256" key="5">
    <source>
        <dbReference type="PROSITE-ProRule" id="PRU00520"/>
    </source>
</evidence>
<accession>A0AAW1DJR1</accession>
<protein>
    <recommendedName>
        <fullName evidence="2">acylphosphatase</fullName>
        <ecNumber evidence="2">3.6.1.7</ecNumber>
    </recommendedName>
</protein>
<dbReference type="AlphaFoldDB" id="A0AAW1DJR1"/>
<sequence length="68" mass="7742">MKLGLKGFVKNTKYGTVIGQLEGEEEKVKLMKKWLSKIGSPASKIDKCIFKNEKTVDTCQYSCFDIHK</sequence>
<dbReference type="InterPro" id="IPR017968">
    <property type="entry name" value="Acylphosphatase_CS"/>
</dbReference>
<organism evidence="8 9">
    <name type="scientific">Rhynocoris fuscipes</name>
    <dbReference type="NCBI Taxonomy" id="488301"/>
    <lineage>
        <taxon>Eukaryota</taxon>
        <taxon>Metazoa</taxon>
        <taxon>Ecdysozoa</taxon>
        <taxon>Arthropoda</taxon>
        <taxon>Hexapoda</taxon>
        <taxon>Insecta</taxon>
        <taxon>Pterygota</taxon>
        <taxon>Neoptera</taxon>
        <taxon>Paraneoptera</taxon>
        <taxon>Hemiptera</taxon>
        <taxon>Heteroptera</taxon>
        <taxon>Panheteroptera</taxon>
        <taxon>Cimicomorpha</taxon>
        <taxon>Reduviidae</taxon>
        <taxon>Harpactorinae</taxon>
        <taxon>Harpactorini</taxon>
        <taxon>Rhynocoris</taxon>
    </lineage>
</organism>
<dbReference type="PANTHER" id="PTHR10029">
    <property type="entry name" value="ACYLPHOSPHATASE"/>
    <property type="match status" value="1"/>
</dbReference>
<keyword evidence="9" id="KW-1185">Reference proteome</keyword>
<dbReference type="InterPro" id="IPR036046">
    <property type="entry name" value="Acylphosphatase-like_dom_sf"/>
</dbReference>
<reference evidence="8 9" key="1">
    <citation type="submission" date="2022-12" db="EMBL/GenBank/DDBJ databases">
        <title>Chromosome-level genome assembly of true bugs.</title>
        <authorList>
            <person name="Ma L."/>
            <person name="Li H."/>
        </authorList>
    </citation>
    <scope>NUCLEOTIDE SEQUENCE [LARGE SCALE GENOMIC DNA]</scope>
    <source>
        <strain evidence="8">Lab_2022b</strain>
    </source>
</reference>
<evidence type="ECO:0000313" key="9">
    <source>
        <dbReference type="Proteomes" id="UP001461498"/>
    </source>
</evidence>
<dbReference type="EMBL" id="JAPXFL010000002">
    <property type="protein sequence ID" value="KAK9510941.1"/>
    <property type="molecule type" value="Genomic_DNA"/>
</dbReference>
<gene>
    <name evidence="8" type="ORF">O3M35_005612</name>
</gene>
<keyword evidence="3" id="KW-0378">Hydrolase</keyword>
<comment type="caution">
    <text evidence="5">Lacks conserved residue(s) required for the propagation of feature annotation.</text>
</comment>
<name>A0AAW1DJR1_9HEMI</name>
<evidence type="ECO:0000259" key="7">
    <source>
        <dbReference type="PROSITE" id="PS51160"/>
    </source>
</evidence>
<dbReference type="SUPFAM" id="SSF54975">
    <property type="entry name" value="Acylphosphatase/BLUF domain-like"/>
    <property type="match status" value="1"/>
</dbReference>
<dbReference type="Proteomes" id="UP001461498">
    <property type="component" value="Unassembled WGS sequence"/>
</dbReference>
<dbReference type="PROSITE" id="PS00151">
    <property type="entry name" value="ACYLPHOSPHATASE_2"/>
    <property type="match status" value="1"/>
</dbReference>
<dbReference type="GO" id="GO:0003998">
    <property type="term" value="F:acylphosphatase activity"/>
    <property type="evidence" value="ECO:0007669"/>
    <property type="project" value="UniProtKB-EC"/>
</dbReference>
<dbReference type="InterPro" id="IPR020456">
    <property type="entry name" value="Acylphosphatase"/>
</dbReference>
<comment type="similarity">
    <text evidence="1 6">Belongs to the acylphosphatase family.</text>
</comment>
<comment type="catalytic activity">
    <reaction evidence="4">
        <text>an acyl phosphate + H2O = a carboxylate + phosphate + H(+)</text>
        <dbReference type="Rhea" id="RHEA:14965"/>
        <dbReference type="ChEBI" id="CHEBI:15377"/>
        <dbReference type="ChEBI" id="CHEBI:15378"/>
        <dbReference type="ChEBI" id="CHEBI:29067"/>
        <dbReference type="ChEBI" id="CHEBI:43474"/>
        <dbReference type="ChEBI" id="CHEBI:59918"/>
        <dbReference type="EC" id="3.6.1.7"/>
    </reaction>
</comment>
<dbReference type="InterPro" id="IPR001792">
    <property type="entry name" value="Acylphosphatase-like_dom"/>
</dbReference>
<dbReference type="Gene3D" id="3.30.70.100">
    <property type="match status" value="1"/>
</dbReference>
<evidence type="ECO:0000256" key="4">
    <source>
        <dbReference type="ARBA" id="ARBA00047645"/>
    </source>
</evidence>
<evidence type="ECO:0000256" key="1">
    <source>
        <dbReference type="ARBA" id="ARBA00005614"/>
    </source>
</evidence>
<dbReference type="PROSITE" id="PS51160">
    <property type="entry name" value="ACYLPHOSPHATASE_3"/>
    <property type="match status" value="1"/>
</dbReference>
<evidence type="ECO:0000256" key="3">
    <source>
        <dbReference type="ARBA" id="ARBA00022801"/>
    </source>
</evidence>
<feature type="domain" description="Acylphosphatase-like" evidence="7">
    <location>
        <begin position="1"/>
        <end position="68"/>
    </location>
</feature>
<dbReference type="EC" id="3.6.1.7" evidence="2"/>
<comment type="caution">
    <text evidence="8">The sequence shown here is derived from an EMBL/GenBank/DDBJ whole genome shotgun (WGS) entry which is preliminary data.</text>
</comment>